<keyword evidence="4" id="KW-1185">Reference proteome</keyword>
<feature type="transmembrane region" description="Helical" evidence="1">
    <location>
        <begin position="120"/>
        <end position="140"/>
    </location>
</feature>
<dbReference type="Proteomes" id="UP001596494">
    <property type="component" value="Unassembled WGS sequence"/>
</dbReference>
<comment type="caution">
    <text evidence="3">The sequence shown here is derived from an EMBL/GenBank/DDBJ whole genome shotgun (WGS) entry which is preliminary data.</text>
</comment>
<reference evidence="4" key="1">
    <citation type="journal article" date="2019" name="Int. J. Syst. Evol. Microbiol.">
        <title>The Global Catalogue of Microorganisms (GCM) 10K type strain sequencing project: providing services to taxonomists for standard genome sequencing and annotation.</title>
        <authorList>
            <consortium name="The Broad Institute Genomics Platform"/>
            <consortium name="The Broad Institute Genome Sequencing Center for Infectious Disease"/>
            <person name="Wu L."/>
            <person name="Ma J."/>
        </authorList>
    </citation>
    <scope>NUCLEOTIDE SEQUENCE [LARGE SCALE GENOMIC DNA]</scope>
    <source>
        <strain evidence="4">CCUG 73951</strain>
    </source>
</reference>
<dbReference type="RefSeq" id="WP_352232247.1">
    <property type="nucleotide sequence ID" value="NZ_JAPVRC010000006.1"/>
</dbReference>
<dbReference type="InterPro" id="IPR025007">
    <property type="entry name" value="DUF3899"/>
</dbReference>
<keyword evidence="1" id="KW-0472">Membrane</keyword>
<feature type="transmembrane region" description="Helical" evidence="1">
    <location>
        <begin position="56"/>
        <end position="78"/>
    </location>
</feature>
<gene>
    <name evidence="3" type="ORF">ACFQMN_09985</name>
</gene>
<evidence type="ECO:0000313" key="4">
    <source>
        <dbReference type="Proteomes" id="UP001596494"/>
    </source>
</evidence>
<name>A0ABW2K584_9BACI</name>
<proteinExistence type="predicted"/>
<evidence type="ECO:0000313" key="3">
    <source>
        <dbReference type="EMBL" id="MFC7321211.1"/>
    </source>
</evidence>
<evidence type="ECO:0000259" key="2">
    <source>
        <dbReference type="Pfam" id="PF13038"/>
    </source>
</evidence>
<feature type="domain" description="DUF3899" evidence="2">
    <location>
        <begin position="54"/>
        <end position="136"/>
    </location>
</feature>
<organism evidence="3 4">
    <name type="scientific">Halobacillus campisalis</name>
    <dbReference type="NCBI Taxonomy" id="435909"/>
    <lineage>
        <taxon>Bacteria</taxon>
        <taxon>Bacillati</taxon>
        <taxon>Bacillota</taxon>
        <taxon>Bacilli</taxon>
        <taxon>Bacillales</taxon>
        <taxon>Bacillaceae</taxon>
        <taxon>Halobacillus</taxon>
    </lineage>
</organism>
<sequence>MLYDGIIKCVLYSLRVCLILILLQNKWVFTVINFVLIAFIFLLFSSSYELVELIDILFYFCFFYLFIGLLLWIIKGGFFDAITYSFRRVANRTTKNSDYMDDFEEKPLPSKFFKRKNVNFFLFQGSAMLLTLLILLAAYYY</sequence>
<evidence type="ECO:0000256" key="1">
    <source>
        <dbReference type="SAM" id="Phobius"/>
    </source>
</evidence>
<keyword evidence="1" id="KW-0812">Transmembrane</keyword>
<dbReference type="Pfam" id="PF13038">
    <property type="entry name" value="DUF3899"/>
    <property type="match status" value="1"/>
</dbReference>
<protein>
    <submittedName>
        <fullName evidence="3">DUF3899 domain-containing protein</fullName>
    </submittedName>
</protein>
<feature type="transmembrane region" description="Helical" evidence="1">
    <location>
        <begin position="12"/>
        <end position="44"/>
    </location>
</feature>
<dbReference type="EMBL" id="JBHTBY010000008">
    <property type="protein sequence ID" value="MFC7321211.1"/>
    <property type="molecule type" value="Genomic_DNA"/>
</dbReference>
<accession>A0ABW2K584</accession>
<keyword evidence="1" id="KW-1133">Transmembrane helix</keyword>